<dbReference type="OrthoDB" id="102331at2157"/>
<protein>
    <submittedName>
        <fullName evidence="1">Uncharacterized protein</fullName>
    </submittedName>
</protein>
<dbReference type="GeneID" id="24842585"/>
<proteinExistence type="predicted"/>
<accession>A0A075LU14</accession>
<dbReference type="KEGG" id="ppac:PAP_07395"/>
<reference evidence="1 2" key="2">
    <citation type="journal article" date="2015" name="Genome Announc.">
        <title>Complete Genome Sequence of Hyperthermophilic Piezophilic Archaeon Palaeococcus pacificus DY20341T, Isolated from Deep-Sea Hydrothermal Sediments.</title>
        <authorList>
            <person name="Zeng X."/>
            <person name="Jebbar M."/>
            <person name="Shao Z."/>
        </authorList>
    </citation>
    <scope>NUCLEOTIDE SEQUENCE [LARGE SCALE GENOMIC DNA]</scope>
    <source>
        <strain evidence="1 2">DY20341</strain>
    </source>
</reference>
<sequence>MRRKYTYKLFLDNYDGEPNGAGEEHWSEVKVEVKAMNGTELKQVSFECDDPEFNWNGIEYKATLVCKAFVYNPAQENVLLNSLSVNEWHTDNPDFTRSLAPRGRLSIPA</sequence>
<dbReference type="RefSeq" id="WP_048165379.1">
    <property type="nucleotide sequence ID" value="NZ_CP006019.1"/>
</dbReference>
<dbReference type="Proteomes" id="UP000027981">
    <property type="component" value="Chromosome"/>
</dbReference>
<organism evidence="1 2">
    <name type="scientific">Palaeococcus pacificus DY20341</name>
    <dbReference type="NCBI Taxonomy" id="1343739"/>
    <lineage>
        <taxon>Archaea</taxon>
        <taxon>Methanobacteriati</taxon>
        <taxon>Methanobacteriota</taxon>
        <taxon>Thermococci</taxon>
        <taxon>Thermococcales</taxon>
        <taxon>Thermococcaceae</taxon>
        <taxon>Palaeococcus</taxon>
    </lineage>
</organism>
<dbReference type="EMBL" id="CP006019">
    <property type="protein sequence ID" value="AIF69869.1"/>
    <property type="molecule type" value="Genomic_DNA"/>
</dbReference>
<dbReference type="STRING" id="1343739.PAP_07395"/>
<dbReference type="AlphaFoldDB" id="A0A075LU14"/>
<reference evidence="2" key="1">
    <citation type="submission" date="2013-06" db="EMBL/GenBank/DDBJ databases">
        <title>Complete Genome Sequence of Hyperthermophilic Palaeococcus pacificus DY20341T, Isolated from a Deep-Sea Hydrothermal Sediments.</title>
        <authorList>
            <person name="Zeng X."/>
            <person name="Shao Z."/>
        </authorList>
    </citation>
    <scope>NUCLEOTIDE SEQUENCE [LARGE SCALE GENOMIC DNA]</scope>
    <source>
        <strain evidence="2">DY20341</strain>
    </source>
</reference>
<gene>
    <name evidence="1" type="ORF">PAP_07395</name>
</gene>
<name>A0A075LU14_9EURY</name>
<dbReference type="eggNOG" id="arCOG07710">
    <property type="taxonomic scope" value="Archaea"/>
</dbReference>
<keyword evidence="2" id="KW-1185">Reference proteome</keyword>
<evidence type="ECO:0000313" key="2">
    <source>
        <dbReference type="Proteomes" id="UP000027981"/>
    </source>
</evidence>
<evidence type="ECO:0000313" key="1">
    <source>
        <dbReference type="EMBL" id="AIF69869.1"/>
    </source>
</evidence>
<dbReference type="HOGENOM" id="CLU_2177969_0_0_2"/>